<dbReference type="AlphaFoldDB" id="A0AAP0RH27"/>
<comment type="similarity">
    <text evidence="3 9">Belongs to the peptidase S54 family.</text>
</comment>
<evidence type="ECO:0000313" key="13">
    <source>
        <dbReference type="Proteomes" id="UP001415857"/>
    </source>
</evidence>
<dbReference type="Gene3D" id="1.20.1540.10">
    <property type="entry name" value="Rhomboid-like"/>
    <property type="match status" value="1"/>
</dbReference>
<feature type="transmembrane region" description="Helical" evidence="9">
    <location>
        <begin position="39"/>
        <end position="56"/>
    </location>
</feature>
<evidence type="ECO:0000256" key="9">
    <source>
        <dbReference type="RuleBase" id="RU362115"/>
    </source>
</evidence>
<evidence type="ECO:0000256" key="7">
    <source>
        <dbReference type="ARBA" id="ARBA00022989"/>
    </source>
</evidence>
<reference evidence="12 13" key="1">
    <citation type="journal article" date="2024" name="Plant J.">
        <title>Genome sequences and population genomics reveal climatic adaptation and genomic divergence between two closely related sweetgum species.</title>
        <authorList>
            <person name="Xu W.Q."/>
            <person name="Ren C.Q."/>
            <person name="Zhang X.Y."/>
            <person name="Comes H.P."/>
            <person name="Liu X.H."/>
            <person name="Li Y.G."/>
            <person name="Kettle C.J."/>
            <person name="Jalonen R."/>
            <person name="Gaisberger H."/>
            <person name="Ma Y.Z."/>
            <person name="Qiu Y.X."/>
        </authorList>
    </citation>
    <scope>NUCLEOTIDE SEQUENCE [LARGE SCALE GENOMIC DNA]</scope>
    <source>
        <strain evidence="12">Hangzhou</strain>
    </source>
</reference>
<proteinExistence type="inferred from homology"/>
<dbReference type="PANTHER" id="PTHR22936">
    <property type="entry name" value="RHOMBOID-RELATED"/>
    <property type="match status" value="1"/>
</dbReference>
<feature type="transmembrane region" description="Helical" evidence="9">
    <location>
        <begin position="179"/>
        <end position="199"/>
    </location>
</feature>
<feature type="region of interest" description="Disordered" evidence="10">
    <location>
        <begin position="1"/>
        <end position="21"/>
    </location>
</feature>
<dbReference type="EC" id="3.4.21.105" evidence="9"/>
<feature type="transmembrane region" description="Helical" evidence="9">
    <location>
        <begin position="152"/>
        <end position="173"/>
    </location>
</feature>
<comment type="caution">
    <text evidence="12">The sequence shown here is derived from an EMBL/GenBank/DDBJ whole genome shotgun (WGS) entry which is preliminary data.</text>
</comment>
<dbReference type="SUPFAM" id="SSF144091">
    <property type="entry name" value="Rhomboid-like"/>
    <property type="match status" value="1"/>
</dbReference>
<evidence type="ECO:0000256" key="8">
    <source>
        <dbReference type="ARBA" id="ARBA00023136"/>
    </source>
</evidence>
<keyword evidence="7 9" id="KW-1133">Transmembrane helix</keyword>
<evidence type="ECO:0000256" key="10">
    <source>
        <dbReference type="SAM" id="MobiDB-lite"/>
    </source>
</evidence>
<feature type="transmembrane region" description="Helical" evidence="9">
    <location>
        <begin position="283"/>
        <end position="302"/>
    </location>
</feature>
<comment type="caution">
    <text evidence="9">Lacks conserved residue(s) required for the propagation of feature annotation.</text>
</comment>
<evidence type="ECO:0000259" key="11">
    <source>
        <dbReference type="Pfam" id="PF01694"/>
    </source>
</evidence>
<sequence length="305" mass="33589">MPKSSPLPSDIESAGPHMAARPPPPPCNPYFSPPPRKSWFPWLVLVLFWANIGIFVGTMKKNNCPERIGADSCVFYAYLGRYSFQPLDENPLYGPSTTTLEDLGGLERKRLLSNGEGWQLWTCIWLHAGVIHLLANMFSLLVIGIRLENEFGFLRIGALYVLSGFGGSLLSALTLSSSVSVGASGALFGLLGAMISELITNWTIYTNKCAALFTLVIVVALNMALGILLPRVDNSAHIGGFLSGFLLGFILLVRPQYGYVSRKYFAPGHDIEHMKSKYKFHQYLLWVTALVILIIGYAIGLVKLF</sequence>
<dbReference type="InterPro" id="IPR002610">
    <property type="entry name" value="Peptidase_S54_rhomboid-like"/>
</dbReference>
<evidence type="ECO:0000256" key="4">
    <source>
        <dbReference type="ARBA" id="ARBA00022692"/>
    </source>
</evidence>
<dbReference type="GO" id="GO:0004252">
    <property type="term" value="F:serine-type endopeptidase activity"/>
    <property type="evidence" value="ECO:0007669"/>
    <property type="project" value="InterPro"/>
</dbReference>
<keyword evidence="4 9" id="KW-0812">Transmembrane</keyword>
<keyword evidence="13" id="KW-1185">Reference proteome</keyword>
<evidence type="ECO:0000256" key="6">
    <source>
        <dbReference type="ARBA" id="ARBA00022825"/>
    </source>
</evidence>
<evidence type="ECO:0000256" key="1">
    <source>
        <dbReference type="ARBA" id="ARBA00000156"/>
    </source>
</evidence>
<keyword evidence="9" id="KW-0645">Protease</keyword>
<dbReference type="Pfam" id="PF01694">
    <property type="entry name" value="Rhomboid"/>
    <property type="match status" value="1"/>
</dbReference>
<dbReference type="EMBL" id="JBBPBK010000010">
    <property type="protein sequence ID" value="KAK9276828.1"/>
    <property type="molecule type" value="Genomic_DNA"/>
</dbReference>
<name>A0AAP0RH27_LIQFO</name>
<comment type="subcellular location">
    <subcellularLocation>
        <location evidence="2 9">Membrane</location>
        <topology evidence="2 9">Multi-pass membrane protein</topology>
    </subcellularLocation>
</comment>
<protein>
    <recommendedName>
        <fullName evidence="9">RHOMBOID-like protein</fullName>
        <ecNumber evidence="9">3.4.21.105</ecNumber>
    </recommendedName>
</protein>
<feature type="transmembrane region" description="Helical" evidence="9">
    <location>
        <begin position="235"/>
        <end position="253"/>
    </location>
</feature>
<keyword evidence="6 9" id="KW-0720">Serine protease</keyword>
<evidence type="ECO:0000256" key="5">
    <source>
        <dbReference type="ARBA" id="ARBA00022801"/>
    </source>
</evidence>
<keyword evidence="5 9" id="KW-0378">Hydrolase</keyword>
<dbReference type="PANTHER" id="PTHR22936:SF87">
    <property type="entry name" value="RHOMBOID-LIKE PROTEIN 5"/>
    <property type="match status" value="1"/>
</dbReference>
<comment type="function">
    <text evidence="9">Serine protease involved in intramembrane proteolysis.</text>
</comment>
<gene>
    <name evidence="12" type="ORF">L1049_006365</name>
</gene>
<dbReference type="Proteomes" id="UP001415857">
    <property type="component" value="Unassembled WGS sequence"/>
</dbReference>
<dbReference type="GO" id="GO:0006508">
    <property type="term" value="P:proteolysis"/>
    <property type="evidence" value="ECO:0007669"/>
    <property type="project" value="UniProtKB-KW"/>
</dbReference>
<dbReference type="GO" id="GO:0016020">
    <property type="term" value="C:membrane"/>
    <property type="evidence" value="ECO:0007669"/>
    <property type="project" value="UniProtKB-SubCell"/>
</dbReference>
<dbReference type="InterPro" id="IPR022764">
    <property type="entry name" value="Peptidase_S54_rhomboid_dom"/>
</dbReference>
<evidence type="ECO:0000256" key="2">
    <source>
        <dbReference type="ARBA" id="ARBA00004141"/>
    </source>
</evidence>
<dbReference type="GO" id="GO:0005794">
    <property type="term" value="C:Golgi apparatus"/>
    <property type="evidence" value="ECO:0007669"/>
    <property type="project" value="UniProtKB-ARBA"/>
</dbReference>
<accession>A0AAP0RH27</accession>
<comment type="catalytic activity">
    <reaction evidence="1 9">
        <text>Cleaves type-1 transmembrane domains using a catalytic dyad composed of serine and histidine that are contributed by different transmembrane domains.</text>
        <dbReference type="EC" id="3.4.21.105"/>
    </reaction>
</comment>
<dbReference type="InterPro" id="IPR035952">
    <property type="entry name" value="Rhomboid-like_sf"/>
</dbReference>
<dbReference type="FunFam" id="1.20.1540.10:FF:000019">
    <property type="entry name" value="RHOMBOID-like protein"/>
    <property type="match status" value="1"/>
</dbReference>
<evidence type="ECO:0000256" key="3">
    <source>
        <dbReference type="ARBA" id="ARBA00009045"/>
    </source>
</evidence>
<organism evidence="12 13">
    <name type="scientific">Liquidambar formosana</name>
    <name type="common">Formosan gum</name>
    <dbReference type="NCBI Taxonomy" id="63359"/>
    <lineage>
        <taxon>Eukaryota</taxon>
        <taxon>Viridiplantae</taxon>
        <taxon>Streptophyta</taxon>
        <taxon>Embryophyta</taxon>
        <taxon>Tracheophyta</taxon>
        <taxon>Spermatophyta</taxon>
        <taxon>Magnoliopsida</taxon>
        <taxon>eudicotyledons</taxon>
        <taxon>Gunneridae</taxon>
        <taxon>Pentapetalae</taxon>
        <taxon>Saxifragales</taxon>
        <taxon>Altingiaceae</taxon>
        <taxon>Liquidambar</taxon>
    </lineage>
</organism>
<evidence type="ECO:0000313" key="12">
    <source>
        <dbReference type="EMBL" id="KAK9276828.1"/>
    </source>
</evidence>
<feature type="domain" description="Peptidase S54 rhomboid" evidence="11">
    <location>
        <begin position="115"/>
        <end position="252"/>
    </location>
</feature>
<feature type="transmembrane region" description="Helical" evidence="9">
    <location>
        <begin position="211"/>
        <end position="229"/>
    </location>
</feature>
<keyword evidence="8 9" id="KW-0472">Membrane</keyword>